<evidence type="ECO:0000313" key="2">
    <source>
        <dbReference type="RefSeq" id="XP_071901167.1"/>
    </source>
</evidence>
<reference evidence="2" key="1">
    <citation type="submission" date="2025-08" db="UniProtKB">
        <authorList>
            <consortium name="RefSeq"/>
        </authorList>
    </citation>
    <scope>IDENTIFICATION</scope>
    <source>
        <tissue evidence="2">Leaves</tissue>
    </source>
</reference>
<dbReference type="PANTHER" id="PTHR48429">
    <property type="entry name" value="AGENET DOMAIN-CONTAINING PROTEIN"/>
    <property type="match status" value="1"/>
</dbReference>
<dbReference type="RefSeq" id="XP_071901167.1">
    <property type="nucleotide sequence ID" value="XM_072045066.1"/>
</dbReference>
<dbReference type="InterPro" id="IPR055274">
    <property type="entry name" value="SWO1"/>
</dbReference>
<protein>
    <submittedName>
        <fullName evidence="2">Protein SWOLLEN 1-like isoform X1</fullName>
    </submittedName>
</protein>
<keyword evidence="1" id="KW-1185">Reference proteome</keyword>
<gene>
    <name evidence="2" type="primary">LOC113739373</name>
</gene>
<name>A0ABM4U1L0_COFAR</name>
<sequence>MVNFFYFSAFLSTGSCQLKQLEVTSVERSGAKQGVVLPISGSSLPDLNTSAQVSLFFQQPFTDLQQLQLRVQIFVYGSLIQGVAPDEACMVSTFGMCEGGRSFWEPAWRAYLERLHGPKLHPGSSETPVQSRSGFCTRGHVGYATVLDHCSMNNGVLPMMLTRLSY</sequence>
<organism evidence="1 2">
    <name type="scientific">Coffea arabica</name>
    <name type="common">Arabian coffee</name>
    <dbReference type="NCBI Taxonomy" id="13443"/>
    <lineage>
        <taxon>Eukaryota</taxon>
        <taxon>Viridiplantae</taxon>
        <taxon>Streptophyta</taxon>
        <taxon>Embryophyta</taxon>
        <taxon>Tracheophyta</taxon>
        <taxon>Spermatophyta</taxon>
        <taxon>Magnoliopsida</taxon>
        <taxon>eudicotyledons</taxon>
        <taxon>Gunneridae</taxon>
        <taxon>Pentapetalae</taxon>
        <taxon>asterids</taxon>
        <taxon>lamiids</taxon>
        <taxon>Gentianales</taxon>
        <taxon>Rubiaceae</taxon>
        <taxon>Ixoroideae</taxon>
        <taxon>Gardenieae complex</taxon>
        <taxon>Bertiereae - Coffeeae clade</taxon>
        <taxon>Coffeeae</taxon>
        <taxon>Coffea</taxon>
    </lineage>
</organism>
<proteinExistence type="predicted"/>
<dbReference type="Proteomes" id="UP001652660">
    <property type="component" value="Chromosome 4c"/>
</dbReference>
<evidence type="ECO:0000313" key="1">
    <source>
        <dbReference type="Proteomes" id="UP001652660"/>
    </source>
</evidence>
<accession>A0ABM4U1L0</accession>
<dbReference type="PANTHER" id="PTHR48429:SF1">
    <property type="entry name" value="AGENET DOMAIN-CONTAINING PROTEIN"/>
    <property type="match status" value="1"/>
</dbReference>
<dbReference type="GeneID" id="113739373"/>